<organism evidence="3 4">
    <name type="scientific">Thermosipho atlanticus DSM 15807</name>
    <dbReference type="NCBI Taxonomy" id="1123380"/>
    <lineage>
        <taxon>Bacteria</taxon>
        <taxon>Thermotogati</taxon>
        <taxon>Thermotogota</taxon>
        <taxon>Thermotogae</taxon>
        <taxon>Thermotogales</taxon>
        <taxon>Fervidobacteriaceae</taxon>
        <taxon>Thermosipho</taxon>
    </lineage>
</organism>
<dbReference type="Pfam" id="PF01202">
    <property type="entry name" value="SKI"/>
    <property type="match status" value="1"/>
</dbReference>
<dbReference type="GO" id="GO:0008652">
    <property type="term" value="P:amino acid biosynthetic process"/>
    <property type="evidence" value="ECO:0007669"/>
    <property type="project" value="UniProtKB-KW"/>
</dbReference>
<reference evidence="4" key="1">
    <citation type="submission" date="2016-11" db="EMBL/GenBank/DDBJ databases">
        <authorList>
            <person name="Varghese N."/>
            <person name="Submissions S."/>
        </authorList>
    </citation>
    <scope>NUCLEOTIDE SEQUENCE [LARGE SCALE GENOMIC DNA]</scope>
    <source>
        <strain evidence="4">DSM 15807</strain>
    </source>
</reference>
<dbReference type="RefSeq" id="WP_073073032.1">
    <property type="nucleotide sequence ID" value="NZ_FQXN01000004.1"/>
</dbReference>
<evidence type="ECO:0000313" key="3">
    <source>
        <dbReference type="EMBL" id="SHH43982.1"/>
    </source>
</evidence>
<dbReference type="PANTHER" id="PTHR21087:SF16">
    <property type="entry name" value="SHIKIMATE KINASE 1, CHLOROPLASTIC"/>
    <property type="match status" value="1"/>
</dbReference>
<dbReference type="AlphaFoldDB" id="A0A1M5SZS9"/>
<evidence type="ECO:0000313" key="4">
    <source>
        <dbReference type="Proteomes" id="UP000242592"/>
    </source>
</evidence>
<dbReference type="STRING" id="1123380.SAMN02745199_1088"/>
<keyword evidence="3" id="KW-0418">Kinase</keyword>
<keyword evidence="2" id="KW-0057">Aromatic amino acid biosynthesis</keyword>
<dbReference type="Proteomes" id="UP000242592">
    <property type="component" value="Unassembled WGS sequence"/>
</dbReference>
<dbReference type="OrthoDB" id="9800332at2"/>
<gene>
    <name evidence="3" type="ORF">SAMN02745199_1088</name>
</gene>
<dbReference type="PANTHER" id="PTHR21087">
    <property type="entry name" value="SHIKIMATE KINASE"/>
    <property type="match status" value="1"/>
</dbReference>
<dbReference type="PRINTS" id="PR01100">
    <property type="entry name" value="SHIKIMTKNASE"/>
</dbReference>
<keyword evidence="1" id="KW-0028">Amino-acid biosynthesis</keyword>
<name>A0A1M5SZS9_9BACT</name>
<accession>A0A1M5SZS9</accession>
<dbReference type="Gene3D" id="3.40.50.300">
    <property type="entry name" value="P-loop containing nucleotide triphosphate hydrolases"/>
    <property type="match status" value="1"/>
</dbReference>
<keyword evidence="3" id="KW-0808">Transferase</keyword>
<proteinExistence type="predicted"/>
<protein>
    <submittedName>
        <fullName evidence="3">Shikimate kinase</fullName>
    </submittedName>
</protein>
<dbReference type="GO" id="GO:0005829">
    <property type="term" value="C:cytosol"/>
    <property type="evidence" value="ECO:0007669"/>
    <property type="project" value="TreeGrafter"/>
</dbReference>
<evidence type="ECO:0000256" key="2">
    <source>
        <dbReference type="ARBA" id="ARBA00023141"/>
    </source>
</evidence>
<dbReference type="GO" id="GO:0004765">
    <property type="term" value="F:shikimate kinase activity"/>
    <property type="evidence" value="ECO:0007669"/>
    <property type="project" value="TreeGrafter"/>
</dbReference>
<evidence type="ECO:0000256" key="1">
    <source>
        <dbReference type="ARBA" id="ARBA00022605"/>
    </source>
</evidence>
<dbReference type="EMBL" id="FQXN01000004">
    <property type="protein sequence ID" value="SHH43982.1"/>
    <property type="molecule type" value="Genomic_DNA"/>
</dbReference>
<dbReference type="SUPFAM" id="SSF52540">
    <property type="entry name" value="P-loop containing nucleoside triphosphate hydrolases"/>
    <property type="match status" value="1"/>
</dbReference>
<dbReference type="GO" id="GO:0009073">
    <property type="term" value="P:aromatic amino acid family biosynthetic process"/>
    <property type="evidence" value="ECO:0007669"/>
    <property type="project" value="UniProtKB-KW"/>
</dbReference>
<dbReference type="InterPro" id="IPR027417">
    <property type="entry name" value="P-loop_NTPase"/>
</dbReference>
<sequence>MSIYIVGLPGSGKSAVGKILKEDFGYDVVDLDDVLKVEYKKGFNKILLDNGFNTLRTLEGKILKRFKKYNDKFIVTLGVLANLELFNGKIVYIKIPKEKYIQRINKISKKVKRINEVYEEIHNTFSQKADLVISSENKTKFEISKIIDDFYRKNRNI</sequence>
<dbReference type="InterPro" id="IPR031322">
    <property type="entry name" value="Shikimate/glucono_kinase"/>
</dbReference>
<keyword evidence="4" id="KW-1185">Reference proteome</keyword>